<dbReference type="EMBL" id="MU853555">
    <property type="protein sequence ID" value="KAK4147681.1"/>
    <property type="molecule type" value="Genomic_DNA"/>
</dbReference>
<dbReference type="Proteomes" id="UP001302676">
    <property type="component" value="Unassembled WGS sequence"/>
</dbReference>
<organism evidence="1 2">
    <name type="scientific">Dichotomopilus funicola</name>
    <dbReference type="NCBI Taxonomy" id="1934379"/>
    <lineage>
        <taxon>Eukaryota</taxon>
        <taxon>Fungi</taxon>
        <taxon>Dikarya</taxon>
        <taxon>Ascomycota</taxon>
        <taxon>Pezizomycotina</taxon>
        <taxon>Sordariomycetes</taxon>
        <taxon>Sordariomycetidae</taxon>
        <taxon>Sordariales</taxon>
        <taxon>Chaetomiaceae</taxon>
        <taxon>Dichotomopilus</taxon>
    </lineage>
</organism>
<evidence type="ECO:0000313" key="2">
    <source>
        <dbReference type="Proteomes" id="UP001302676"/>
    </source>
</evidence>
<dbReference type="GeneID" id="87815652"/>
<name>A0AAN6ZSQ6_9PEZI</name>
<reference evidence="1" key="2">
    <citation type="submission" date="2023-05" db="EMBL/GenBank/DDBJ databases">
        <authorList>
            <consortium name="Lawrence Berkeley National Laboratory"/>
            <person name="Steindorff A."/>
            <person name="Hensen N."/>
            <person name="Bonometti L."/>
            <person name="Westerberg I."/>
            <person name="Brannstrom I.O."/>
            <person name="Guillou S."/>
            <person name="Cros-Aarteil S."/>
            <person name="Calhoun S."/>
            <person name="Haridas S."/>
            <person name="Kuo A."/>
            <person name="Mondo S."/>
            <person name="Pangilinan J."/>
            <person name="Riley R."/>
            <person name="Labutti K."/>
            <person name="Andreopoulos B."/>
            <person name="Lipzen A."/>
            <person name="Chen C."/>
            <person name="Yanf M."/>
            <person name="Daum C."/>
            <person name="Ng V."/>
            <person name="Clum A."/>
            <person name="Ohm R."/>
            <person name="Martin F."/>
            <person name="Silar P."/>
            <person name="Natvig D."/>
            <person name="Lalanne C."/>
            <person name="Gautier V."/>
            <person name="Ament-Velasquez S.L."/>
            <person name="Kruys A."/>
            <person name="Hutchinson M.I."/>
            <person name="Powell A.J."/>
            <person name="Barry K."/>
            <person name="Miller A.N."/>
            <person name="Grigoriev I.V."/>
            <person name="Debuchy R."/>
            <person name="Gladieux P."/>
            <person name="Thoren M.H."/>
            <person name="Johannesson H."/>
        </authorList>
    </citation>
    <scope>NUCLEOTIDE SEQUENCE</scope>
    <source>
        <strain evidence="1">CBS 141.50</strain>
    </source>
</reference>
<accession>A0AAN6ZSQ6</accession>
<reference evidence="1" key="1">
    <citation type="journal article" date="2023" name="Mol. Phylogenet. Evol.">
        <title>Genome-scale phylogeny and comparative genomics of the fungal order Sordariales.</title>
        <authorList>
            <person name="Hensen N."/>
            <person name="Bonometti L."/>
            <person name="Westerberg I."/>
            <person name="Brannstrom I.O."/>
            <person name="Guillou S."/>
            <person name="Cros-Aarteil S."/>
            <person name="Calhoun S."/>
            <person name="Haridas S."/>
            <person name="Kuo A."/>
            <person name="Mondo S."/>
            <person name="Pangilinan J."/>
            <person name="Riley R."/>
            <person name="LaButti K."/>
            <person name="Andreopoulos B."/>
            <person name="Lipzen A."/>
            <person name="Chen C."/>
            <person name="Yan M."/>
            <person name="Daum C."/>
            <person name="Ng V."/>
            <person name="Clum A."/>
            <person name="Steindorff A."/>
            <person name="Ohm R.A."/>
            <person name="Martin F."/>
            <person name="Silar P."/>
            <person name="Natvig D.O."/>
            <person name="Lalanne C."/>
            <person name="Gautier V."/>
            <person name="Ament-Velasquez S.L."/>
            <person name="Kruys A."/>
            <person name="Hutchinson M.I."/>
            <person name="Powell A.J."/>
            <person name="Barry K."/>
            <person name="Miller A.N."/>
            <person name="Grigoriev I.V."/>
            <person name="Debuchy R."/>
            <person name="Gladieux P."/>
            <person name="Hiltunen Thoren M."/>
            <person name="Johannesson H."/>
        </authorList>
    </citation>
    <scope>NUCLEOTIDE SEQUENCE</scope>
    <source>
        <strain evidence="1">CBS 141.50</strain>
    </source>
</reference>
<sequence>MAANFPKLTPAFTVRVAISPPTALTSTLTFVPFTTGGTIVSHPSYPIQLDAAIEHGADYIRAHPSGKHVLLDVQSVARDAKSGGLVRFGYKGKIATGGAAGKVLRGEAGLGETPFGEAFTVVEFEAGTGALAVLEEKVYVGSGRFVIEAGKPVIVEYLVSEVTDRSLD</sequence>
<dbReference type="AlphaFoldDB" id="A0AAN6ZSQ6"/>
<keyword evidence="2" id="KW-1185">Reference proteome</keyword>
<dbReference type="Pfam" id="PF11578">
    <property type="entry name" value="DUF3237"/>
    <property type="match status" value="1"/>
</dbReference>
<evidence type="ECO:0000313" key="1">
    <source>
        <dbReference type="EMBL" id="KAK4147681.1"/>
    </source>
</evidence>
<comment type="caution">
    <text evidence="1">The sequence shown here is derived from an EMBL/GenBank/DDBJ whole genome shotgun (WGS) entry which is preliminary data.</text>
</comment>
<gene>
    <name evidence="1" type="ORF">C8A04DRAFT_24228</name>
</gene>
<dbReference type="Gene3D" id="2.40.160.20">
    <property type="match status" value="1"/>
</dbReference>
<dbReference type="RefSeq" id="XP_062641052.1">
    <property type="nucleotide sequence ID" value="XM_062779039.1"/>
</dbReference>
<proteinExistence type="predicted"/>
<protein>
    <submittedName>
        <fullName evidence="1">Uncharacterized protein</fullName>
    </submittedName>
</protein>